<dbReference type="Proteomes" id="UP000887159">
    <property type="component" value="Unassembled WGS sequence"/>
</dbReference>
<protein>
    <submittedName>
        <fullName evidence="1">Uncharacterized protein</fullName>
    </submittedName>
</protein>
<dbReference type="AlphaFoldDB" id="A0A8X6RMB9"/>
<keyword evidence="2" id="KW-1185">Reference proteome</keyword>
<sequence length="147" mass="16467">MAEWLWHRTSTTFAKVGHSLASVHVVLEEQQTESYRQLQKPLERWQAFDPTGILHHSPSIVLRNTGRQVGRVDELQFVGQEHPTHALLDSSPNDIPIDVACHRCTLNMQVSSGTMNNSSTNEPSCTTVTVSFNGVLLVETGTWRSPY</sequence>
<accession>A0A8X6RMB9</accession>
<organism evidence="1 2">
    <name type="scientific">Trichonephila clavipes</name>
    <name type="common">Golden silk orbweaver</name>
    <name type="synonym">Nephila clavipes</name>
    <dbReference type="NCBI Taxonomy" id="2585209"/>
    <lineage>
        <taxon>Eukaryota</taxon>
        <taxon>Metazoa</taxon>
        <taxon>Ecdysozoa</taxon>
        <taxon>Arthropoda</taxon>
        <taxon>Chelicerata</taxon>
        <taxon>Arachnida</taxon>
        <taxon>Araneae</taxon>
        <taxon>Araneomorphae</taxon>
        <taxon>Entelegynae</taxon>
        <taxon>Araneoidea</taxon>
        <taxon>Nephilidae</taxon>
        <taxon>Trichonephila</taxon>
    </lineage>
</organism>
<name>A0A8X6RMB9_TRICX</name>
<gene>
    <name evidence="1" type="primary">AVEN_121438_1</name>
    <name evidence="1" type="ORF">TNCV_555901</name>
</gene>
<reference evidence="1" key="1">
    <citation type="submission" date="2020-08" db="EMBL/GenBank/DDBJ databases">
        <title>Multicomponent nature underlies the extraordinary mechanical properties of spider dragline silk.</title>
        <authorList>
            <person name="Kono N."/>
            <person name="Nakamura H."/>
            <person name="Mori M."/>
            <person name="Yoshida Y."/>
            <person name="Ohtoshi R."/>
            <person name="Malay A.D."/>
            <person name="Moran D.A.P."/>
            <person name="Tomita M."/>
            <person name="Numata K."/>
            <person name="Arakawa K."/>
        </authorList>
    </citation>
    <scope>NUCLEOTIDE SEQUENCE</scope>
</reference>
<dbReference type="EMBL" id="BMAU01021196">
    <property type="protein sequence ID" value="GFX97100.1"/>
    <property type="molecule type" value="Genomic_DNA"/>
</dbReference>
<comment type="caution">
    <text evidence="1">The sequence shown here is derived from an EMBL/GenBank/DDBJ whole genome shotgun (WGS) entry which is preliminary data.</text>
</comment>
<proteinExistence type="predicted"/>
<evidence type="ECO:0000313" key="2">
    <source>
        <dbReference type="Proteomes" id="UP000887159"/>
    </source>
</evidence>
<evidence type="ECO:0000313" key="1">
    <source>
        <dbReference type="EMBL" id="GFX97100.1"/>
    </source>
</evidence>